<feature type="region of interest" description="Disordered" evidence="2">
    <location>
        <begin position="218"/>
        <end position="247"/>
    </location>
</feature>
<dbReference type="Proteomes" id="UP000663829">
    <property type="component" value="Unassembled WGS sequence"/>
</dbReference>
<dbReference type="PANTHER" id="PTHR10300">
    <property type="entry name" value="CALCIPRESSIN"/>
    <property type="match status" value="1"/>
</dbReference>
<dbReference type="GO" id="GO:0005737">
    <property type="term" value="C:cytoplasm"/>
    <property type="evidence" value="ECO:0007669"/>
    <property type="project" value="TreeGrafter"/>
</dbReference>
<evidence type="ECO:0000313" key="4">
    <source>
        <dbReference type="EMBL" id="CAF4123862.1"/>
    </source>
</evidence>
<evidence type="ECO:0000256" key="2">
    <source>
        <dbReference type="SAM" id="MobiDB-lite"/>
    </source>
</evidence>
<evidence type="ECO:0000256" key="1">
    <source>
        <dbReference type="ARBA" id="ARBA00008209"/>
    </source>
</evidence>
<dbReference type="AlphaFoldDB" id="A0A815DEP6"/>
<proteinExistence type="inferred from homology"/>
<dbReference type="InterPro" id="IPR012677">
    <property type="entry name" value="Nucleotide-bd_a/b_plait_sf"/>
</dbReference>
<dbReference type="Pfam" id="PF04847">
    <property type="entry name" value="Calcipressin"/>
    <property type="match status" value="1"/>
</dbReference>
<reference evidence="3" key="1">
    <citation type="submission" date="2021-02" db="EMBL/GenBank/DDBJ databases">
        <authorList>
            <person name="Nowell W R."/>
        </authorList>
    </citation>
    <scope>NUCLEOTIDE SEQUENCE</scope>
</reference>
<protein>
    <submittedName>
        <fullName evidence="3">Uncharacterized protein</fullName>
    </submittedName>
</protein>
<dbReference type="GO" id="GO:0003676">
    <property type="term" value="F:nucleic acid binding"/>
    <property type="evidence" value="ECO:0007669"/>
    <property type="project" value="InterPro"/>
</dbReference>
<dbReference type="SUPFAM" id="SSF54928">
    <property type="entry name" value="RNA-binding domain, RBD"/>
    <property type="match status" value="1"/>
</dbReference>
<dbReference type="InterPro" id="IPR006931">
    <property type="entry name" value="Calcipressin"/>
</dbReference>
<dbReference type="GO" id="GO:0019722">
    <property type="term" value="P:calcium-mediated signaling"/>
    <property type="evidence" value="ECO:0007669"/>
    <property type="project" value="InterPro"/>
</dbReference>
<name>A0A815DEP6_9BILA</name>
<gene>
    <name evidence="3" type="ORF">GPM918_LOCUS28500</name>
    <name evidence="4" type="ORF">SRO942_LOCUS29006</name>
</gene>
<evidence type="ECO:0000313" key="3">
    <source>
        <dbReference type="EMBL" id="CAF1300650.1"/>
    </source>
</evidence>
<dbReference type="PANTHER" id="PTHR10300:SF14">
    <property type="entry name" value="PROTEIN SARAH"/>
    <property type="match status" value="1"/>
</dbReference>
<sequence length="247" mass="28303">MSDDEESFNHLSDRLQSVQIEDEDASRYYINYISESDEDEAGIPDSTQIDDDIDVSLLPQDLIITQVPNELFINDQLKTEFEAIFRRYDPNIIVLYLKFFQRVRITFTNSLNALHARINVHECNFHGSKFKTYFACPLPIRSTETYLRPPEPEKLFLISPPASPPVGWEQKIEDPPIVDLNLLAAIAQLQPNEAHEVLPSQGNLPKIIIHTCADSEPQDEYSSTLRQKLIKPTLVQTRRPPPTQSQT</sequence>
<comment type="caution">
    <text evidence="3">The sequence shown here is derived from an EMBL/GenBank/DDBJ whole genome shotgun (WGS) entry which is preliminary data.</text>
</comment>
<keyword evidence="5" id="KW-1185">Reference proteome</keyword>
<dbReference type="OrthoDB" id="17212at2759"/>
<dbReference type="InterPro" id="IPR035979">
    <property type="entry name" value="RBD_domain_sf"/>
</dbReference>
<dbReference type="Gene3D" id="3.30.70.330">
    <property type="match status" value="1"/>
</dbReference>
<dbReference type="EMBL" id="CAJNOQ010012463">
    <property type="protein sequence ID" value="CAF1300650.1"/>
    <property type="molecule type" value="Genomic_DNA"/>
</dbReference>
<accession>A0A815DEP6</accession>
<dbReference type="EMBL" id="CAJOBC010037247">
    <property type="protein sequence ID" value="CAF4123862.1"/>
    <property type="molecule type" value="Genomic_DNA"/>
</dbReference>
<dbReference type="Proteomes" id="UP000681722">
    <property type="component" value="Unassembled WGS sequence"/>
</dbReference>
<evidence type="ECO:0000313" key="5">
    <source>
        <dbReference type="Proteomes" id="UP000663829"/>
    </source>
</evidence>
<dbReference type="GO" id="GO:0005634">
    <property type="term" value="C:nucleus"/>
    <property type="evidence" value="ECO:0007669"/>
    <property type="project" value="TreeGrafter"/>
</dbReference>
<dbReference type="GO" id="GO:0008597">
    <property type="term" value="F:calcium-dependent protein serine/threonine phosphatase regulator activity"/>
    <property type="evidence" value="ECO:0007669"/>
    <property type="project" value="TreeGrafter"/>
</dbReference>
<comment type="similarity">
    <text evidence="1">Belongs to the RCAN family.</text>
</comment>
<organism evidence="3 5">
    <name type="scientific">Didymodactylos carnosus</name>
    <dbReference type="NCBI Taxonomy" id="1234261"/>
    <lineage>
        <taxon>Eukaryota</taxon>
        <taxon>Metazoa</taxon>
        <taxon>Spiralia</taxon>
        <taxon>Gnathifera</taxon>
        <taxon>Rotifera</taxon>
        <taxon>Eurotatoria</taxon>
        <taxon>Bdelloidea</taxon>
        <taxon>Philodinida</taxon>
        <taxon>Philodinidae</taxon>
        <taxon>Didymodactylos</taxon>
    </lineage>
</organism>